<feature type="transmembrane region" description="Helical" evidence="1">
    <location>
        <begin position="6"/>
        <end position="23"/>
    </location>
</feature>
<organism evidence="2 3">
    <name type="scientific">Chitinophaga alhagiae</name>
    <dbReference type="NCBI Taxonomy" id="2203219"/>
    <lineage>
        <taxon>Bacteria</taxon>
        <taxon>Pseudomonadati</taxon>
        <taxon>Bacteroidota</taxon>
        <taxon>Chitinophagia</taxon>
        <taxon>Chitinophagales</taxon>
        <taxon>Chitinophagaceae</taxon>
        <taxon>Chitinophaga</taxon>
    </lineage>
</organism>
<reference evidence="2 3" key="1">
    <citation type="submission" date="2018-05" db="EMBL/GenBank/DDBJ databases">
        <title>Chitinophaga sp. nov., isolated from rhizosphere soil of Alhagi.</title>
        <authorList>
            <person name="Liu Y."/>
        </authorList>
    </citation>
    <scope>NUCLEOTIDE SEQUENCE [LARGE SCALE GENOMIC DNA]</scope>
    <source>
        <strain evidence="2 3">T22</strain>
    </source>
</reference>
<sequence length="145" mass="16674">MNWGHKIIIVFVLFAAGILTLVIKSMRTRIDMATADYYAAELTHQQNMDAQANARALTAPVRIKQQGDVLEIVFPAEMHAEQMTGEVHFYRPSDARQDFRLPLTPDADGRIFVGRNRLHKGSYNIKLQWEAAGKPYYQETQYYIQ</sequence>
<evidence type="ECO:0000313" key="2">
    <source>
        <dbReference type="EMBL" id="AWO00555.1"/>
    </source>
</evidence>
<evidence type="ECO:0000313" key="3">
    <source>
        <dbReference type="Proteomes" id="UP000246099"/>
    </source>
</evidence>
<dbReference type="RefSeq" id="WP_119076140.1">
    <property type="nucleotide sequence ID" value="NZ_CP029600.1"/>
</dbReference>
<evidence type="ECO:0008006" key="4">
    <source>
        <dbReference type="Google" id="ProtNLM"/>
    </source>
</evidence>
<dbReference type="Proteomes" id="UP000246099">
    <property type="component" value="Chromosome"/>
</dbReference>
<accession>A0ABN5LMG2</accession>
<keyword evidence="1" id="KW-0812">Transmembrane</keyword>
<name>A0ABN5LMG2_9BACT</name>
<dbReference type="Pfam" id="PF05751">
    <property type="entry name" value="FixH"/>
    <property type="match status" value="1"/>
</dbReference>
<protein>
    <recommendedName>
        <fullName evidence="4">Nitrogen fixation protein FixH</fullName>
    </recommendedName>
</protein>
<evidence type="ECO:0000256" key="1">
    <source>
        <dbReference type="SAM" id="Phobius"/>
    </source>
</evidence>
<dbReference type="EMBL" id="CP029600">
    <property type="protein sequence ID" value="AWO00555.1"/>
    <property type="molecule type" value="Genomic_DNA"/>
</dbReference>
<keyword evidence="1" id="KW-1133">Transmembrane helix</keyword>
<keyword evidence="1" id="KW-0472">Membrane</keyword>
<gene>
    <name evidence="2" type="ORF">DLD77_01975</name>
</gene>
<dbReference type="InterPro" id="IPR008620">
    <property type="entry name" value="FixH"/>
</dbReference>
<keyword evidence="3" id="KW-1185">Reference proteome</keyword>
<proteinExistence type="predicted"/>